<sequence length="445" mass="51241">MLDPWDELETLQKGRRDTLACARDLENIKDSCIREHGKTHVVECSECWARLINRLRDRYLNSAIKEWFSGRRAFLQELDDLFTKARQHEADLKTIEQRIADEKKEWFRDKVRNLGLHSATRSSVESRTLQQKLNDRDIPTDKLLSELRECLGADPELREEVYSAFSKQVRVAQAPTARIQAYKDVVFQAERDPVGAARSQKYIDLIEDRKPVAEVISAMVRDRQSAKGDLDQKQTLQKKLEELRRARTAHEVSKNKRDQMRQDKARAAMGDAAETLSSCTVCDKPVNMGAVLACPLCHLLNAHFEVLEKPTLFCSEICLEENYDSHVKASHECSSGFDCLNLIDPNSEMEVDDPSVVFCRECVEDLGQPSAFCGLRCYDVSFQRHRDSVHIPEREKRKLEMDDENQLEFSPEDDTRYSARKIEEHVIGLRDAMAYWQERTGASIS</sequence>
<reference evidence="2" key="1">
    <citation type="submission" date="2016-03" db="EMBL/GenBank/DDBJ databases">
        <title>Draft genome sequence of Rosellinia necatrix.</title>
        <authorList>
            <person name="Kanematsu S."/>
        </authorList>
    </citation>
    <scope>NUCLEOTIDE SEQUENCE [LARGE SCALE GENOMIC DNA]</scope>
    <source>
        <strain evidence="2">W97</strain>
    </source>
</reference>
<organism evidence="2">
    <name type="scientific">Rosellinia necatrix</name>
    <name type="common">White root-rot fungus</name>
    <dbReference type="NCBI Taxonomy" id="77044"/>
    <lineage>
        <taxon>Eukaryota</taxon>
        <taxon>Fungi</taxon>
        <taxon>Dikarya</taxon>
        <taxon>Ascomycota</taxon>
        <taxon>Pezizomycotina</taxon>
        <taxon>Sordariomycetes</taxon>
        <taxon>Xylariomycetidae</taxon>
        <taxon>Xylariales</taxon>
        <taxon>Xylariaceae</taxon>
        <taxon>Rosellinia</taxon>
    </lineage>
</organism>
<dbReference type="Proteomes" id="UP000054516">
    <property type="component" value="Unassembled WGS sequence"/>
</dbReference>
<dbReference type="AlphaFoldDB" id="A0A1S8AAK9"/>
<protein>
    <submittedName>
        <fullName evidence="2">Uncharacterized protein</fullName>
    </submittedName>
</protein>
<name>A0A1S8AAK9_ROSNE</name>
<feature type="coiled-coil region" evidence="1">
    <location>
        <begin position="226"/>
        <end position="253"/>
    </location>
</feature>
<evidence type="ECO:0000256" key="1">
    <source>
        <dbReference type="SAM" id="Coils"/>
    </source>
</evidence>
<gene>
    <name evidence="2" type="ORF">SAMD00023353_6000220</name>
</gene>
<proteinExistence type="predicted"/>
<accession>A0A1S8AAK9</accession>
<dbReference type="OrthoDB" id="5234772at2759"/>
<feature type="coiled-coil region" evidence="1">
    <location>
        <begin position="78"/>
        <end position="105"/>
    </location>
</feature>
<keyword evidence="1" id="KW-0175">Coiled coil</keyword>
<evidence type="ECO:0000313" key="3">
    <source>
        <dbReference type="Proteomes" id="UP000054516"/>
    </source>
</evidence>
<dbReference type="EMBL" id="DF977505">
    <property type="protein sequence ID" value="GAW26975.1"/>
    <property type="molecule type" value="Genomic_DNA"/>
</dbReference>
<evidence type="ECO:0000313" key="2">
    <source>
        <dbReference type="EMBL" id="GAW26975.1"/>
    </source>
</evidence>
<keyword evidence="3" id="KW-1185">Reference proteome</keyword>
<dbReference type="OMA" id="FSQRRAF"/>